<gene>
    <name evidence="9" type="ORF">IFO69_09630</name>
</gene>
<reference evidence="9 10" key="1">
    <citation type="submission" date="2020-09" db="EMBL/GenBank/DDBJ databases">
        <title>Echinicola sp. CAU 1574 isolated from sand of Sido Beach.</title>
        <authorList>
            <person name="Kim W."/>
        </authorList>
    </citation>
    <scope>NUCLEOTIDE SEQUENCE [LARGE SCALE GENOMIC DNA]</scope>
    <source>
        <strain evidence="9 10">CAU 1574</strain>
    </source>
</reference>
<evidence type="ECO:0000256" key="4">
    <source>
        <dbReference type="ARBA" id="ARBA00022801"/>
    </source>
</evidence>
<comment type="caution">
    <text evidence="9">The sequence shown here is derived from an EMBL/GenBank/DDBJ whole genome shotgun (WGS) entry which is preliminary data.</text>
</comment>
<feature type="domain" description="GH29D-like beta-sandwich" evidence="8">
    <location>
        <begin position="558"/>
        <end position="614"/>
    </location>
</feature>
<evidence type="ECO:0000256" key="3">
    <source>
        <dbReference type="ARBA" id="ARBA00012663"/>
    </source>
</evidence>
<dbReference type="PRINTS" id="PR00738">
    <property type="entry name" value="GLHYDRLASE20"/>
</dbReference>
<dbReference type="InterPro" id="IPR025705">
    <property type="entry name" value="Beta_hexosaminidase_sua/sub"/>
</dbReference>
<dbReference type="Pfam" id="PF13290">
    <property type="entry name" value="CHB_HEX_C_1"/>
    <property type="match status" value="1"/>
</dbReference>
<evidence type="ECO:0000259" key="7">
    <source>
        <dbReference type="Pfam" id="PF02838"/>
    </source>
</evidence>
<dbReference type="SUPFAM" id="SSF55545">
    <property type="entry name" value="beta-N-acetylhexosaminidase-like domain"/>
    <property type="match status" value="1"/>
</dbReference>
<organism evidence="9 10">
    <name type="scientific">Echinicola arenosa</name>
    <dbReference type="NCBI Taxonomy" id="2774144"/>
    <lineage>
        <taxon>Bacteria</taxon>
        <taxon>Pseudomonadati</taxon>
        <taxon>Bacteroidota</taxon>
        <taxon>Cytophagia</taxon>
        <taxon>Cytophagales</taxon>
        <taxon>Cyclobacteriaceae</taxon>
        <taxon>Echinicola</taxon>
    </lineage>
</organism>
<dbReference type="PANTHER" id="PTHR22600:SF57">
    <property type="entry name" value="BETA-N-ACETYLHEXOSAMINIDASE"/>
    <property type="match status" value="1"/>
</dbReference>
<evidence type="ECO:0000259" key="8">
    <source>
        <dbReference type="Pfam" id="PF13290"/>
    </source>
</evidence>
<feature type="domain" description="Glycoside hydrolase family 20 catalytic" evidence="6">
    <location>
        <begin position="170"/>
        <end position="512"/>
    </location>
</feature>
<accession>A0ABR9AN20</accession>
<dbReference type="Gene3D" id="3.20.20.80">
    <property type="entry name" value="Glycosidases"/>
    <property type="match status" value="1"/>
</dbReference>
<comment type="similarity">
    <text evidence="2">Belongs to the glycosyl hydrolase 20 family.</text>
</comment>
<dbReference type="Pfam" id="PF02838">
    <property type="entry name" value="Glyco_hydro_20b"/>
    <property type="match status" value="1"/>
</dbReference>
<dbReference type="EC" id="3.2.1.52" evidence="3"/>
<evidence type="ECO:0000256" key="2">
    <source>
        <dbReference type="ARBA" id="ARBA00006285"/>
    </source>
</evidence>
<dbReference type="InterPro" id="IPR029018">
    <property type="entry name" value="Hex-like_dom2"/>
</dbReference>
<evidence type="ECO:0000313" key="10">
    <source>
        <dbReference type="Proteomes" id="UP000647133"/>
    </source>
</evidence>
<dbReference type="InterPro" id="IPR059177">
    <property type="entry name" value="GH29D-like_dom"/>
</dbReference>
<keyword evidence="4" id="KW-0378">Hydrolase</keyword>
<evidence type="ECO:0000256" key="1">
    <source>
        <dbReference type="ARBA" id="ARBA00001231"/>
    </source>
</evidence>
<protein>
    <recommendedName>
        <fullName evidence="3">beta-N-acetylhexosaminidase</fullName>
        <ecNumber evidence="3">3.2.1.52</ecNumber>
    </recommendedName>
</protein>
<dbReference type="SUPFAM" id="SSF51445">
    <property type="entry name" value="(Trans)glycosidases"/>
    <property type="match status" value="1"/>
</dbReference>
<dbReference type="RefSeq" id="WP_192009899.1">
    <property type="nucleotide sequence ID" value="NZ_JACYTQ010000003.1"/>
</dbReference>
<evidence type="ECO:0000256" key="5">
    <source>
        <dbReference type="ARBA" id="ARBA00023295"/>
    </source>
</evidence>
<dbReference type="PANTHER" id="PTHR22600">
    <property type="entry name" value="BETA-HEXOSAMINIDASE"/>
    <property type="match status" value="1"/>
</dbReference>
<proteinExistence type="inferred from homology"/>
<dbReference type="Gene3D" id="3.30.379.10">
    <property type="entry name" value="Chitobiase/beta-hexosaminidase domain 2-like"/>
    <property type="match status" value="1"/>
</dbReference>
<name>A0ABR9AN20_9BACT</name>
<dbReference type="InterPro" id="IPR017853">
    <property type="entry name" value="GH"/>
</dbReference>
<feature type="domain" description="Beta-hexosaminidase bacterial type N-terminal" evidence="7">
    <location>
        <begin position="42"/>
        <end position="166"/>
    </location>
</feature>
<dbReference type="EMBL" id="JACYTQ010000003">
    <property type="protein sequence ID" value="MBD8489004.1"/>
    <property type="molecule type" value="Genomic_DNA"/>
</dbReference>
<evidence type="ECO:0000313" key="9">
    <source>
        <dbReference type="EMBL" id="MBD8489004.1"/>
    </source>
</evidence>
<dbReference type="Proteomes" id="UP000647133">
    <property type="component" value="Unassembled WGS sequence"/>
</dbReference>
<evidence type="ECO:0000259" key="6">
    <source>
        <dbReference type="Pfam" id="PF00728"/>
    </source>
</evidence>
<dbReference type="CDD" id="cd06563">
    <property type="entry name" value="GH20_chitobiase-like"/>
    <property type="match status" value="1"/>
</dbReference>
<dbReference type="InterPro" id="IPR015882">
    <property type="entry name" value="HEX_bac_N"/>
</dbReference>
<keyword evidence="5" id="KW-0326">Glycosidase</keyword>
<dbReference type="InterPro" id="IPR015883">
    <property type="entry name" value="Glyco_hydro_20_cat"/>
</dbReference>
<dbReference type="Pfam" id="PF00728">
    <property type="entry name" value="Glyco_hydro_20"/>
    <property type="match status" value="1"/>
</dbReference>
<comment type="catalytic activity">
    <reaction evidence="1">
        <text>Hydrolysis of terminal non-reducing N-acetyl-D-hexosamine residues in N-acetyl-beta-D-hexosaminides.</text>
        <dbReference type="EC" id="3.2.1.52"/>
    </reaction>
</comment>
<keyword evidence="10" id="KW-1185">Reference proteome</keyword>
<sequence length="766" mass="86858">MNFLKIANVIIYYDQKVNLIALLCLIGGLFHLSNETLAQTIDFIPQPVEIKKGEGSFELNQVTTVFFDLKKLSGHAELLVEGLQLDAEIKHTASLSSSADNNYIKLALNPTLSKEHKGKYLIRITNDMIAIEGGDEEAIVNAIYRLVQLSLIQENRYKLPSLSLIDYPRFDYRGFHLDVSRNYFPISFLEKLIDMMAIYQLNTFHWHLTDGPGWRLEIKSYPKLTQIAAFRSHRTWKEWWNSERKFLSEGDPQAYGGYYTQEEAKHLVDYALKRGITIIPEIEMPGHSGEVLAVYPELACSGKPYTQSEFCMGNEQTFEFFEKVLGEVAAIFPSEYIHIGGDEANKRAWRTCSKCQQRIKALGLKDEDELQSYGVKRVGEILEKLDRKFIGWDEILEGGLAPGAAVMSWRGESGGIKAAQSGHEVIMTPGEFCYFDKYQTNPATQPEAIGGYIPIEKVYGYDPIPTVLKDEEKGYVMGVQANLWTEYIPTTEHAEYMIFPRLLALSEVAWTTNENKDWDGFFERLQSHYRLLQRRGINYYHPIPNLNIEAKPYSLKKASLVKINSERFGATIKYTLDGSPPNRESPTYSAPFYQIGTPLVKAAMLYPSGEMGPVTEMELAYHLGVGAKVTYHQPFSRKYPAQGISSLVNGQKGSFTYGDGEWQGFEGKDLDVTVALSEIKKVSQIKARFMQLTGPGVYLPKRIFCSWSKDGEDFSDPVEIINEIPESDSSLIIHPFVLPVNAEAKYFRITAKVNKGFLFADELLFY</sequence>